<sequence>WTASTAARPKEAPGGRWSVRPPRRCASRWRFGPSCHESH</sequence>
<proteinExistence type="predicted"/>
<evidence type="ECO:0000256" key="1">
    <source>
        <dbReference type="SAM" id="MobiDB-lite"/>
    </source>
</evidence>
<protein>
    <submittedName>
        <fullName evidence="2">Uncharacterized protein</fullName>
    </submittedName>
</protein>
<dbReference type="AlphaFoldDB" id="A0A6J4JD88"/>
<gene>
    <name evidence="2" type="ORF">AVDCRST_MAG08-3393</name>
</gene>
<feature type="non-terminal residue" evidence="2">
    <location>
        <position position="39"/>
    </location>
</feature>
<feature type="region of interest" description="Disordered" evidence="1">
    <location>
        <begin position="1"/>
        <end position="22"/>
    </location>
</feature>
<dbReference type="EMBL" id="CADCTG010000254">
    <property type="protein sequence ID" value="CAA9275029.1"/>
    <property type="molecule type" value="Genomic_DNA"/>
</dbReference>
<organism evidence="2">
    <name type="scientific">uncultured Acetobacteraceae bacterium</name>
    <dbReference type="NCBI Taxonomy" id="169975"/>
    <lineage>
        <taxon>Bacteria</taxon>
        <taxon>Pseudomonadati</taxon>
        <taxon>Pseudomonadota</taxon>
        <taxon>Alphaproteobacteria</taxon>
        <taxon>Acetobacterales</taxon>
        <taxon>Acetobacteraceae</taxon>
        <taxon>environmental samples</taxon>
    </lineage>
</organism>
<evidence type="ECO:0000313" key="2">
    <source>
        <dbReference type="EMBL" id="CAA9275029.1"/>
    </source>
</evidence>
<feature type="non-terminal residue" evidence="2">
    <location>
        <position position="1"/>
    </location>
</feature>
<name>A0A6J4JD88_9PROT</name>
<reference evidence="2" key="1">
    <citation type="submission" date="2020-02" db="EMBL/GenBank/DDBJ databases">
        <authorList>
            <person name="Meier V. D."/>
        </authorList>
    </citation>
    <scope>NUCLEOTIDE SEQUENCE</scope>
    <source>
        <strain evidence="2">AVDCRST_MAG08</strain>
    </source>
</reference>
<accession>A0A6J4JD88</accession>